<dbReference type="Proteomes" id="UP000029714">
    <property type="component" value="Unassembled WGS sequence"/>
</dbReference>
<proteinExistence type="predicted"/>
<feature type="transmembrane region" description="Helical" evidence="4">
    <location>
        <begin position="227"/>
        <end position="248"/>
    </location>
</feature>
<dbReference type="EMBL" id="JRMP02000017">
    <property type="protein sequence ID" value="TLD92914.1"/>
    <property type="molecule type" value="Genomic_DNA"/>
</dbReference>
<feature type="transmembrane region" description="Helical" evidence="4">
    <location>
        <begin position="12"/>
        <end position="43"/>
    </location>
</feature>
<evidence type="ECO:0000256" key="1">
    <source>
        <dbReference type="ARBA" id="ARBA00022692"/>
    </source>
</evidence>
<protein>
    <submittedName>
        <fullName evidence="6">MFS transporter</fullName>
    </submittedName>
</protein>
<evidence type="ECO:0000313" key="7">
    <source>
        <dbReference type="Proteomes" id="UP000029714"/>
    </source>
</evidence>
<feature type="domain" description="Major facilitator superfamily (MFS) profile" evidence="5">
    <location>
        <begin position="18"/>
        <end position="400"/>
    </location>
</feature>
<reference evidence="6 7" key="2">
    <citation type="journal article" date="2016" name="Infect. Immun.">
        <title>Helicobacter saguini, a Novel Helicobacter Isolated from Cotton-Top Tamarins with Ulcerative Colitis, Has Proinflammatory Properties and Induces Typhlocolitis and Dysplasia in Gnotobiotic IL-10-/- Mice.</title>
        <authorList>
            <person name="Shen Z."/>
            <person name="Mannion A."/>
            <person name="Whary M.T."/>
            <person name="Muthupalani S."/>
            <person name="Sheh A."/>
            <person name="Feng Y."/>
            <person name="Gong G."/>
            <person name="Vandamme P."/>
            <person name="Holcombe H.R."/>
            <person name="Paster B.J."/>
            <person name="Fox J.G."/>
        </authorList>
    </citation>
    <scope>NUCLEOTIDE SEQUENCE [LARGE SCALE GENOMIC DNA]</scope>
    <source>
        <strain evidence="6 7">MIT 97-6194</strain>
    </source>
</reference>
<name>A0A347VT54_9HELI</name>
<dbReference type="InterPro" id="IPR052714">
    <property type="entry name" value="MFS_Exporter"/>
</dbReference>
<feature type="transmembrane region" description="Helical" evidence="4">
    <location>
        <begin position="55"/>
        <end position="73"/>
    </location>
</feature>
<evidence type="ECO:0000313" key="6">
    <source>
        <dbReference type="EMBL" id="TLD92914.1"/>
    </source>
</evidence>
<dbReference type="InterPro" id="IPR011701">
    <property type="entry name" value="MFS"/>
</dbReference>
<evidence type="ECO:0000259" key="5">
    <source>
        <dbReference type="PROSITE" id="PS50850"/>
    </source>
</evidence>
<organism evidence="6 7">
    <name type="scientific">Helicobacter saguini</name>
    <dbReference type="NCBI Taxonomy" id="1548018"/>
    <lineage>
        <taxon>Bacteria</taxon>
        <taxon>Pseudomonadati</taxon>
        <taxon>Campylobacterota</taxon>
        <taxon>Epsilonproteobacteria</taxon>
        <taxon>Campylobacterales</taxon>
        <taxon>Helicobacteraceae</taxon>
        <taxon>Helicobacter</taxon>
    </lineage>
</organism>
<dbReference type="AlphaFoldDB" id="A0A347VT54"/>
<dbReference type="Gene3D" id="1.20.1250.20">
    <property type="entry name" value="MFS general substrate transporter like domains"/>
    <property type="match status" value="2"/>
</dbReference>
<keyword evidence="2 4" id="KW-1133">Transmembrane helix</keyword>
<dbReference type="CDD" id="cd17489">
    <property type="entry name" value="MFS_YfcJ_like"/>
    <property type="match status" value="1"/>
</dbReference>
<accession>A0A347VT54</accession>
<keyword evidence="3 4" id="KW-0472">Membrane</keyword>
<feature type="transmembrane region" description="Helical" evidence="4">
    <location>
        <begin position="171"/>
        <end position="190"/>
    </location>
</feature>
<dbReference type="Pfam" id="PF07690">
    <property type="entry name" value="MFS_1"/>
    <property type="match status" value="1"/>
</dbReference>
<feature type="transmembrane region" description="Helical" evidence="4">
    <location>
        <begin position="284"/>
        <end position="304"/>
    </location>
</feature>
<evidence type="ECO:0000256" key="4">
    <source>
        <dbReference type="SAM" id="Phobius"/>
    </source>
</evidence>
<dbReference type="InterPro" id="IPR036259">
    <property type="entry name" value="MFS_trans_sf"/>
</dbReference>
<gene>
    <name evidence="6" type="ORF">LS64_009485</name>
</gene>
<feature type="transmembrane region" description="Helical" evidence="4">
    <location>
        <begin position="310"/>
        <end position="328"/>
    </location>
</feature>
<evidence type="ECO:0000256" key="3">
    <source>
        <dbReference type="ARBA" id="ARBA00023136"/>
    </source>
</evidence>
<dbReference type="OrthoDB" id="5441967at2"/>
<dbReference type="PANTHER" id="PTHR23531:SF1">
    <property type="entry name" value="QUINOLENE RESISTANCE PROTEIN NORA"/>
    <property type="match status" value="1"/>
</dbReference>
<sequence>MNKRLSFMQKNYNILNFYFFCIAFINFCISFCFYLSIVISTGFAIDILGESTSNAGLASGMFIIGTMAARLSIGKSLDNINLKKWLFFSLIIYLIISLLYFISYNFWILIITRFLHGFSYGICSSICAVIATRLIPSFRRGEGIGYYALSIVLASALAPFLAIYLAQQNLYKLSFFIMCIITILAILAIFTMKVREIKRGVNIKIPNSKANFFHKIFDFFEPSSARICLIICLIAACFGAVLSFIGDFSMQRDLVFAGSIFFVVYAVTSLFGRPIAGRIFDKKGHNIVLISALVFFILALILIAFAKNSWMLILAAVFTGLGYGNFFSSGQSYAIKVAPKDKVGLATSSYYIALDFGMGVGPFFLGFVQSGFGYGAMFLVCAFIVFLALVFYYFLIAKRA</sequence>
<feature type="transmembrane region" description="Helical" evidence="4">
    <location>
        <begin position="349"/>
        <end position="368"/>
    </location>
</feature>
<reference evidence="6 7" key="1">
    <citation type="journal article" date="2014" name="Genome Announc.">
        <title>Draft genome sequences of eight enterohepatic helicobacter species isolated from both laboratory and wild rodents.</title>
        <authorList>
            <person name="Sheh A."/>
            <person name="Shen Z."/>
            <person name="Fox J.G."/>
        </authorList>
    </citation>
    <scope>NUCLEOTIDE SEQUENCE [LARGE SCALE GENOMIC DNA]</scope>
    <source>
        <strain evidence="6 7">MIT 97-6194</strain>
    </source>
</reference>
<feature type="transmembrane region" description="Helical" evidence="4">
    <location>
        <begin position="254"/>
        <end position="272"/>
    </location>
</feature>
<feature type="transmembrane region" description="Helical" evidence="4">
    <location>
        <begin position="144"/>
        <end position="165"/>
    </location>
</feature>
<dbReference type="PANTHER" id="PTHR23531">
    <property type="entry name" value="QUINOLENE RESISTANCE PROTEIN NORA"/>
    <property type="match status" value="1"/>
</dbReference>
<keyword evidence="7" id="KW-1185">Reference proteome</keyword>
<dbReference type="SUPFAM" id="SSF103473">
    <property type="entry name" value="MFS general substrate transporter"/>
    <property type="match status" value="1"/>
</dbReference>
<comment type="caution">
    <text evidence="6">The sequence shown here is derived from an EMBL/GenBank/DDBJ whole genome shotgun (WGS) entry which is preliminary data.</text>
</comment>
<dbReference type="InterPro" id="IPR020846">
    <property type="entry name" value="MFS_dom"/>
</dbReference>
<evidence type="ECO:0000256" key="2">
    <source>
        <dbReference type="ARBA" id="ARBA00022989"/>
    </source>
</evidence>
<feature type="transmembrane region" description="Helical" evidence="4">
    <location>
        <begin position="85"/>
        <end position="108"/>
    </location>
</feature>
<dbReference type="GO" id="GO:0022857">
    <property type="term" value="F:transmembrane transporter activity"/>
    <property type="evidence" value="ECO:0007669"/>
    <property type="project" value="InterPro"/>
</dbReference>
<feature type="transmembrane region" description="Helical" evidence="4">
    <location>
        <begin position="114"/>
        <end position="132"/>
    </location>
</feature>
<feature type="transmembrane region" description="Helical" evidence="4">
    <location>
        <begin position="374"/>
        <end position="395"/>
    </location>
</feature>
<dbReference type="PROSITE" id="PS50850">
    <property type="entry name" value="MFS"/>
    <property type="match status" value="1"/>
</dbReference>
<keyword evidence="1 4" id="KW-0812">Transmembrane</keyword>